<reference evidence="2" key="1">
    <citation type="submission" date="2024-04" db="EMBL/GenBank/DDBJ databases">
        <authorList>
            <consortium name="Molecular Ecology Group"/>
        </authorList>
    </citation>
    <scope>NUCLEOTIDE SEQUENCE</scope>
</reference>
<feature type="compositionally biased region" description="Basic and acidic residues" evidence="1">
    <location>
        <begin position="86"/>
        <end position="99"/>
    </location>
</feature>
<evidence type="ECO:0000256" key="1">
    <source>
        <dbReference type="SAM" id="MobiDB-lite"/>
    </source>
</evidence>
<evidence type="ECO:0000313" key="3">
    <source>
        <dbReference type="Proteomes" id="UP001497644"/>
    </source>
</evidence>
<sequence>MIFLASLDNDTTETNTATRRRIVAFAPRFRVVDTFQLTPEARRIVAKETVRELKSTKARREEERRRMGEAEGDEIDEATSVTDRGTSTRERGSAKESLW</sequence>
<feature type="compositionally biased region" description="Basic and acidic residues" evidence="1">
    <location>
        <begin position="52"/>
        <end position="69"/>
    </location>
</feature>
<accession>A0AAV2P1M1</accession>
<dbReference type="AlphaFoldDB" id="A0AAV2P1M1"/>
<gene>
    <name evidence="2" type="ORF">LPLAT_LOCUS11293</name>
</gene>
<dbReference type="Proteomes" id="UP001497644">
    <property type="component" value="Chromosome 6"/>
</dbReference>
<name>A0AAV2P1M1_9HYME</name>
<protein>
    <submittedName>
        <fullName evidence="2">Uncharacterized protein</fullName>
    </submittedName>
</protein>
<proteinExistence type="predicted"/>
<evidence type="ECO:0000313" key="2">
    <source>
        <dbReference type="EMBL" id="CAL1685889.1"/>
    </source>
</evidence>
<organism evidence="2 3">
    <name type="scientific">Lasius platythorax</name>
    <dbReference type="NCBI Taxonomy" id="488582"/>
    <lineage>
        <taxon>Eukaryota</taxon>
        <taxon>Metazoa</taxon>
        <taxon>Ecdysozoa</taxon>
        <taxon>Arthropoda</taxon>
        <taxon>Hexapoda</taxon>
        <taxon>Insecta</taxon>
        <taxon>Pterygota</taxon>
        <taxon>Neoptera</taxon>
        <taxon>Endopterygota</taxon>
        <taxon>Hymenoptera</taxon>
        <taxon>Apocrita</taxon>
        <taxon>Aculeata</taxon>
        <taxon>Formicoidea</taxon>
        <taxon>Formicidae</taxon>
        <taxon>Formicinae</taxon>
        <taxon>Lasius</taxon>
        <taxon>Lasius</taxon>
    </lineage>
</organism>
<keyword evidence="3" id="KW-1185">Reference proteome</keyword>
<feature type="region of interest" description="Disordered" evidence="1">
    <location>
        <begin position="52"/>
        <end position="99"/>
    </location>
</feature>
<dbReference type="EMBL" id="OZ034829">
    <property type="protein sequence ID" value="CAL1685889.1"/>
    <property type="molecule type" value="Genomic_DNA"/>
</dbReference>